<keyword evidence="1" id="KW-1133">Transmembrane helix</keyword>
<proteinExistence type="predicted"/>
<feature type="transmembrane region" description="Helical" evidence="1">
    <location>
        <begin position="146"/>
        <end position="165"/>
    </location>
</feature>
<feature type="transmembrane region" description="Helical" evidence="1">
    <location>
        <begin position="213"/>
        <end position="233"/>
    </location>
</feature>
<dbReference type="GO" id="GO:0016787">
    <property type="term" value="F:hydrolase activity"/>
    <property type="evidence" value="ECO:0007669"/>
    <property type="project" value="UniProtKB-KW"/>
</dbReference>
<evidence type="ECO:0000313" key="2">
    <source>
        <dbReference type="EMBL" id="QNV39054.1"/>
    </source>
</evidence>
<dbReference type="Proteomes" id="UP000516421">
    <property type="component" value="Chromosome"/>
</dbReference>
<keyword evidence="3" id="KW-1185">Reference proteome</keyword>
<dbReference type="Pfam" id="PF04307">
    <property type="entry name" value="YdjM"/>
    <property type="match status" value="1"/>
</dbReference>
<evidence type="ECO:0000256" key="1">
    <source>
        <dbReference type="SAM" id="Phobius"/>
    </source>
</evidence>
<organism evidence="2 3">
    <name type="scientific">Rothia amarae</name>
    <dbReference type="NCBI Taxonomy" id="169480"/>
    <lineage>
        <taxon>Bacteria</taxon>
        <taxon>Bacillati</taxon>
        <taxon>Actinomycetota</taxon>
        <taxon>Actinomycetes</taxon>
        <taxon>Micrococcales</taxon>
        <taxon>Micrococcaceae</taxon>
        <taxon>Rothia</taxon>
    </lineage>
</organism>
<keyword evidence="1" id="KW-0472">Membrane</keyword>
<evidence type="ECO:0000313" key="3">
    <source>
        <dbReference type="Proteomes" id="UP000516421"/>
    </source>
</evidence>
<keyword evidence="1" id="KW-0812">Transmembrane</keyword>
<gene>
    <name evidence="2" type="ORF">IDM48_06390</name>
</gene>
<name>A0A7H2BHA8_9MICC</name>
<dbReference type="AlphaFoldDB" id="A0A7H2BHA8"/>
<protein>
    <submittedName>
        <fullName evidence="2">Metal-dependent hydrolase</fullName>
    </submittedName>
</protein>
<dbReference type="EMBL" id="CP061538">
    <property type="protein sequence ID" value="QNV39054.1"/>
    <property type="molecule type" value="Genomic_DNA"/>
</dbReference>
<dbReference type="KEGG" id="rama:IDM48_06390"/>
<dbReference type="RefSeq" id="WP_190616560.1">
    <property type="nucleotide sequence ID" value="NZ_CP061538.1"/>
</dbReference>
<keyword evidence="2" id="KW-0378">Hydrolase</keyword>
<dbReference type="InterPro" id="IPR007404">
    <property type="entry name" value="YdjM-like"/>
</dbReference>
<sequence length="243" mass="25516">MMGYSHSVSAAAAWLALVETDIIPVQSPQILLVTALTCAGAGMLPDIDHKNGTIAHSIPPVSSIVSAVVSSLSGGHRKGTHSLVGLIFFWAVAILAERLTYQGIPWASLLITAYMGGLALRTFGAPGGWLGAIGLGFLAWHTDSLAMTPLAIGVGATVHVIGDFLTTRGVNPAWPLTLKAPTSSRFWKKSGYFALPLLGDAGSKREMVLTSALSLYILWFALALGGIVDYPAASWEHLLTPAK</sequence>
<reference evidence="2 3" key="1">
    <citation type="submission" date="2020-09" db="EMBL/GenBank/DDBJ databases">
        <title>Investigation of environmental microbe.</title>
        <authorList>
            <person name="Ou Y."/>
            <person name="Kang Q."/>
        </authorList>
    </citation>
    <scope>NUCLEOTIDE SEQUENCE [LARGE SCALE GENOMIC DNA]</scope>
    <source>
        <strain evidence="2 3">KJZ-9</strain>
    </source>
</reference>
<accession>A0A7H2BHA8</accession>
<feature type="transmembrane region" description="Helical" evidence="1">
    <location>
        <begin position="79"/>
        <end position="97"/>
    </location>
</feature>